<evidence type="ECO:0000313" key="1">
    <source>
        <dbReference type="EMBL" id="SHF22450.1"/>
    </source>
</evidence>
<keyword evidence="2" id="KW-1185">Reference proteome</keyword>
<dbReference type="AlphaFoldDB" id="A0A1M4ZWL4"/>
<gene>
    <name evidence="1" type="ORF">SAMN02745204_02054</name>
</gene>
<sequence length="45" mass="5078">MGAWEEIGKGAEAGLQARVRGVLRAKPEHPFWVIKRQFGYVTCPH</sequence>
<accession>A0A1M4ZWL4</accession>
<evidence type="ECO:0008006" key="3">
    <source>
        <dbReference type="Google" id="ProtNLM"/>
    </source>
</evidence>
<dbReference type="EMBL" id="FQUK01000043">
    <property type="protein sequence ID" value="SHF22450.1"/>
    <property type="molecule type" value="Genomic_DNA"/>
</dbReference>
<dbReference type="Proteomes" id="UP000242857">
    <property type="component" value="Unassembled WGS sequence"/>
</dbReference>
<evidence type="ECO:0000313" key="2">
    <source>
        <dbReference type="Proteomes" id="UP000242857"/>
    </source>
</evidence>
<organism evidence="1 2">
    <name type="scientific">Thermomonas hydrothermalis</name>
    <dbReference type="NCBI Taxonomy" id="213588"/>
    <lineage>
        <taxon>Bacteria</taxon>
        <taxon>Pseudomonadati</taxon>
        <taxon>Pseudomonadota</taxon>
        <taxon>Gammaproteobacteria</taxon>
        <taxon>Lysobacterales</taxon>
        <taxon>Lysobacteraceae</taxon>
        <taxon>Thermomonas</taxon>
    </lineage>
</organism>
<name>A0A1M4ZWL4_9GAMM</name>
<proteinExistence type="predicted"/>
<dbReference type="STRING" id="213588.SAMN02745204_02054"/>
<reference evidence="2" key="1">
    <citation type="submission" date="2016-11" db="EMBL/GenBank/DDBJ databases">
        <authorList>
            <person name="Varghese N."/>
            <person name="Submissions S."/>
        </authorList>
    </citation>
    <scope>NUCLEOTIDE SEQUENCE [LARGE SCALE GENOMIC DNA]</scope>
    <source>
        <strain evidence="2">DSM 14834</strain>
    </source>
</reference>
<protein>
    <recommendedName>
        <fullName evidence="3">Transposase</fullName>
    </recommendedName>
</protein>